<dbReference type="PANTHER" id="PTHR40891">
    <property type="entry name" value="DUF295 DOMAIN-CONTAINING PROTEIN"/>
    <property type="match status" value="1"/>
</dbReference>
<dbReference type="InterPro" id="IPR005174">
    <property type="entry name" value="KIB1-4_b-propeller"/>
</dbReference>
<accession>A0ABM1G1V4</accession>
<protein>
    <submittedName>
        <fullName evidence="3">Uncharacterized protein LOC107010035</fullName>
    </submittedName>
</protein>
<dbReference type="RefSeq" id="XP_015064796.1">
    <property type="nucleotide sequence ID" value="XM_015209310.1"/>
</dbReference>
<dbReference type="PANTHER" id="PTHR40891:SF1">
    <property type="entry name" value="DUF295 DOMAIN-CONTAINING PROTEIN"/>
    <property type="match status" value="1"/>
</dbReference>
<reference evidence="3" key="2">
    <citation type="submission" date="2025-08" db="UniProtKB">
        <authorList>
            <consortium name="RefSeq"/>
        </authorList>
    </citation>
    <scope>IDENTIFICATION</scope>
</reference>
<evidence type="ECO:0000313" key="2">
    <source>
        <dbReference type="Proteomes" id="UP000694930"/>
    </source>
</evidence>
<gene>
    <name evidence="3" type="primary">LOC107010035</name>
</gene>
<dbReference type="Pfam" id="PF03478">
    <property type="entry name" value="Beta-prop_KIB1-4"/>
    <property type="match status" value="1"/>
</dbReference>
<evidence type="ECO:0000259" key="1">
    <source>
        <dbReference type="Pfam" id="PF03478"/>
    </source>
</evidence>
<dbReference type="GeneID" id="107010035"/>
<evidence type="ECO:0000313" key="3">
    <source>
        <dbReference type="RefSeq" id="XP_015064796.1"/>
    </source>
</evidence>
<reference evidence="2" key="1">
    <citation type="journal article" date="2014" name="Nat. Genet.">
        <title>The genome of the stress-tolerant wild tomato species Solanum pennellii.</title>
        <authorList>
            <person name="Bolger A."/>
            <person name="Scossa F."/>
            <person name="Bolger M.E."/>
            <person name="Lanz C."/>
            <person name="Maumus F."/>
            <person name="Tohge T."/>
            <person name="Quesneville H."/>
            <person name="Alseekh S."/>
            <person name="Sorensen I."/>
            <person name="Lichtenstein G."/>
            <person name="Fich E.A."/>
            <person name="Conte M."/>
            <person name="Keller H."/>
            <person name="Schneeberger K."/>
            <person name="Schwacke R."/>
            <person name="Ofner I."/>
            <person name="Vrebalov J."/>
            <person name="Xu Y."/>
            <person name="Osorio S."/>
            <person name="Aflitos S.A."/>
            <person name="Schijlen E."/>
            <person name="Jimenez-Gomez J.M."/>
            <person name="Ryngajllo M."/>
            <person name="Kimura S."/>
            <person name="Kumar R."/>
            <person name="Koenig D."/>
            <person name="Headland L.R."/>
            <person name="Maloof J.N."/>
            <person name="Sinha N."/>
            <person name="van Ham R.C."/>
            <person name="Lankhorst R.K."/>
            <person name="Mao L."/>
            <person name="Vogel A."/>
            <person name="Arsova B."/>
            <person name="Panstruga R."/>
            <person name="Fei Z."/>
            <person name="Rose J.K."/>
            <person name="Zamir D."/>
            <person name="Carrari F."/>
            <person name="Giovannoni J.J."/>
            <person name="Weigel D."/>
            <person name="Usadel B."/>
            <person name="Fernie A.R."/>
        </authorList>
    </citation>
    <scope>NUCLEOTIDE SEQUENCE [LARGE SCALE GENOMIC DNA]</scope>
    <source>
        <strain evidence="2">cv. LA0716</strain>
    </source>
</reference>
<dbReference type="Proteomes" id="UP000694930">
    <property type="component" value="Chromosome 2"/>
</dbReference>
<sequence>MDDICEAVGTEISYPCLVFSHGMYTQKQTFYSILNGRYDTKIIPKMQSKEICYSDHGWVLLHDYISNRYSLLNMITMNEEIQLPHLPDPVVAYNCKIFTSSPSDSNCRIMFIDGYSERCIMSCNTSDNDRFVKHYFKIMGDDDNYDHLYVAIYMNGKIYGLTLRCYGLVVADDHDMMNNSSSCMTIRFHKLIQESSPSKTFSSFLTSPYLTECNGDLLLVSVSFFTHNENVTGIRLFREDLSTKAWTEVKSIGDHHAIFLDKMRAFSFSNCGADIKGNCIYFVETDDRSLYTYSLEDQSITMTLPCHISATFTTSESDDSLWISIPPITNNKNLII</sequence>
<feature type="domain" description="KIB1-4 beta-propeller" evidence="1">
    <location>
        <begin position="40"/>
        <end position="291"/>
    </location>
</feature>
<keyword evidence="2" id="KW-1185">Reference proteome</keyword>
<organism evidence="2 3">
    <name type="scientific">Solanum pennellii</name>
    <name type="common">Tomato</name>
    <name type="synonym">Lycopersicon pennellii</name>
    <dbReference type="NCBI Taxonomy" id="28526"/>
    <lineage>
        <taxon>Eukaryota</taxon>
        <taxon>Viridiplantae</taxon>
        <taxon>Streptophyta</taxon>
        <taxon>Embryophyta</taxon>
        <taxon>Tracheophyta</taxon>
        <taxon>Spermatophyta</taxon>
        <taxon>Magnoliopsida</taxon>
        <taxon>eudicotyledons</taxon>
        <taxon>Gunneridae</taxon>
        <taxon>Pentapetalae</taxon>
        <taxon>asterids</taxon>
        <taxon>lamiids</taxon>
        <taxon>Solanales</taxon>
        <taxon>Solanaceae</taxon>
        <taxon>Solanoideae</taxon>
        <taxon>Solaneae</taxon>
        <taxon>Solanum</taxon>
        <taxon>Solanum subgen. Lycopersicon</taxon>
    </lineage>
</organism>
<name>A0ABM1G1V4_SOLPN</name>
<proteinExistence type="predicted"/>